<protein>
    <submittedName>
        <fullName evidence="1">Uncharacterized protein</fullName>
    </submittedName>
</protein>
<keyword evidence="2" id="KW-1185">Reference proteome</keyword>
<comment type="caution">
    <text evidence="1">The sequence shown here is derived from an EMBL/GenBank/DDBJ whole genome shotgun (WGS) entry which is preliminary data.</text>
</comment>
<name>A0ACC0XQS6_9ROSI</name>
<gene>
    <name evidence="1" type="ORF">Pint_31134</name>
</gene>
<dbReference type="Proteomes" id="UP001163603">
    <property type="component" value="Chromosome 11"/>
</dbReference>
<organism evidence="1 2">
    <name type="scientific">Pistacia integerrima</name>
    <dbReference type="NCBI Taxonomy" id="434235"/>
    <lineage>
        <taxon>Eukaryota</taxon>
        <taxon>Viridiplantae</taxon>
        <taxon>Streptophyta</taxon>
        <taxon>Embryophyta</taxon>
        <taxon>Tracheophyta</taxon>
        <taxon>Spermatophyta</taxon>
        <taxon>Magnoliopsida</taxon>
        <taxon>eudicotyledons</taxon>
        <taxon>Gunneridae</taxon>
        <taxon>Pentapetalae</taxon>
        <taxon>rosids</taxon>
        <taxon>malvids</taxon>
        <taxon>Sapindales</taxon>
        <taxon>Anacardiaceae</taxon>
        <taxon>Pistacia</taxon>
    </lineage>
</organism>
<dbReference type="EMBL" id="CM047746">
    <property type="protein sequence ID" value="KAJ0021600.1"/>
    <property type="molecule type" value="Genomic_DNA"/>
</dbReference>
<proteinExistence type="predicted"/>
<accession>A0ACC0XQS6</accession>
<evidence type="ECO:0000313" key="1">
    <source>
        <dbReference type="EMBL" id="KAJ0021600.1"/>
    </source>
</evidence>
<evidence type="ECO:0000313" key="2">
    <source>
        <dbReference type="Proteomes" id="UP001163603"/>
    </source>
</evidence>
<sequence length="69" mass="7014">MAHFSICRAVSFVFFAVVVLTAAAVTAQQSEQAAAPSPTMDAGAAVPVMLSSGLVCSSLLFSVIALLLQ</sequence>
<reference evidence="2" key="1">
    <citation type="journal article" date="2023" name="G3 (Bethesda)">
        <title>Genome assembly and association tests identify interacting loci associated with vigor, precocity, and sex in interspecific pistachio rootstocks.</title>
        <authorList>
            <person name="Palmer W."/>
            <person name="Jacygrad E."/>
            <person name="Sagayaradj S."/>
            <person name="Cavanaugh K."/>
            <person name="Han R."/>
            <person name="Bertier L."/>
            <person name="Beede B."/>
            <person name="Kafkas S."/>
            <person name="Golino D."/>
            <person name="Preece J."/>
            <person name="Michelmore R."/>
        </authorList>
    </citation>
    <scope>NUCLEOTIDE SEQUENCE [LARGE SCALE GENOMIC DNA]</scope>
</reference>